<dbReference type="EMBL" id="LAZR01008812">
    <property type="protein sequence ID" value="KKM76421.1"/>
    <property type="molecule type" value="Genomic_DNA"/>
</dbReference>
<accession>A0A0F9KNR1</accession>
<name>A0A0F9KNR1_9ZZZZ</name>
<sequence>MEIKFKLCGNCDGLKVDMEWIEIHTCRRCGRPVKTYRFDLDMERVK</sequence>
<proteinExistence type="predicted"/>
<organism evidence="1">
    <name type="scientific">marine sediment metagenome</name>
    <dbReference type="NCBI Taxonomy" id="412755"/>
    <lineage>
        <taxon>unclassified sequences</taxon>
        <taxon>metagenomes</taxon>
        <taxon>ecological metagenomes</taxon>
    </lineage>
</organism>
<reference evidence="1" key="1">
    <citation type="journal article" date="2015" name="Nature">
        <title>Complex archaea that bridge the gap between prokaryotes and eukaryotes.</title>
        <authorList>
            <person name="Spang A."/>
            <person name="Saw J.H."/>
            <person name="Jorgensen S.L."/>
            <person name="Zaremba-Niedzwiedzka K."/>
            <person name="Martijn J."/>
            <person name="Lind A.E."/>
            <person name="van Eijk R."/>
            <person name="Schleper C."/>
            <person name="Guy L."/>
            <person name="Ettema T.J."/>
        </authorList>
    </citation>
    <scope>NUCLEOTIDE SEQUENCE</scope>
</reference>
<comment type="caution">
    <text evidence="1">The sequence shown here is derived from an EMBL/GenBank/DDBJ whole genome shotgun (WGS) entry which is preliminary data.</text>
</comment>
<dbReference type="AlphaFoldDB" id="A0A0F9KNR1"/>
<gene>
    <name evidence="1" type="ORF">LCGC14_1380360</name>
</gene>
<protein>
    <submittedName>
        <fullName evidence="1">Uncharacterized protein</fullName>
    </submittedName>
</protein>
<evidence type="ECO:0000313" key="1">
    <source>
        <dbReference type="EMBL" id="KKM76421.1"/>
    </source>
</evidence>